<dbReference type="SMART" id="SM01294">
    <property type="entry name" value="PKS_PP_betabranch"/>
    <property type="match status" value="4"/>
</dbReference>
<feature type="domain" description="PKS/mFAS DH" evidence="13">
    <location>
        <begin position="5995"/>
        <end position="6266"/>
    </location>
</feature>
<dbReference type="CDD" id="cd08952">
    <property type="entry name" value="KR_1_SDR_x"/>
    <property type="match status" value="1"/>
</dbReference>
<proteinExistence type="predicted"/>
<dbReference type="Pfam" id="PF08659">
    <property type="entry name" value="KR"/>
    <property type="match status" value="4"/>
</dbReference>
<feature type="non-terminal residue" evidence="14">
    <location>
        <position position="6817"/>
    </location>
</feature>
<dbReference type="InterPro" id="IPR009081">
    <property type="entry name" value="PP-bd_ACP"/>
</dbReference>
<dbReference type="Gene3D" id="3.10.129.110">
    <property type="entry name" value="Polyketide synthase dehydratase"/>
    <property type="match status" value="3"/>
</dbReference>
<keyword evidence="8" id="KW-0012">Acyltransferase</keyword>
<feature type="region of interest" description="C-terminal hotdog fold" evidence="9">
    <location>
        <begin position="2636"/>
        <end position="2774"/>
    </location>
</feature>
<evidence type="ECO:0000259" key="11">
    <source>
        <dbReference type="PROSITE" id="PS50075"/>
    </source>
</evidence>
<feature type="region of interest" description="Disordered" evidence="10">
    <location>
        <begin position="2019"/>
        <end position="2043"/>
    </location>
</feature>
<dbReference type="PANTHER" id="PTHR43775:SF51">
    <property type="entry name" value="INACTIVE PHENOLPHTHIOCEROL SYNTHESIS POLYKETIDE SYNTHASE TYPE I PKS1-RELATED"/>
    <property type="match status" value="1"/>
</dbReference>
<comment type="caution">
    <text evidence="14">The sequence shown here is derived from an EMBL/GenBank/DDBJ whole genome shotgun (WGS) entry which is preliminary data.</text>
</comment>
<feature type="domain" description="PKS/mFAS DH" evidence="13">
    <location>
        <begin position="4251"/>
        <end position="4524"/>
    </location>
</feature>
<feature type="domain" description="Carrier" evidence="11">
    <location>
        <begin position="1498"/>
        <end position="1573"/>
    </location>
</feature>
<dbReference type="InterPro" id="IPR013968">
    <property type="entry name" value="PKS_KR"/>
</dbReference>
<feature type="region of interest" description="N-terminal hotdog fold" evidence="9">
    <location>
        <begin position="2500"/>
        <end position="2625"/>
    </location>
</feature>
<dbReference type="InterPro" id="IPR020841">
    <property type="entry name" value="PKS_Beta-ketoAc_synthase_dom"/>
</dbReference>
<dbReference type="Gene3D" id="3.40.50.720">
    <property type="entry name" value="NAD(P)-binding Rossmann-like Domain"/>
    <property type="match status" value="4"/>
</dbReference>
<dbReference type="PROSITE" id="PS00012">
    <property type="entry name" value="PHOSPHOPANTETHEINE"/>
    <property type="match status" value="4"/>
</dbReference>
<feature type="active site" description="Proton acceptor; for dehydratase activity" evidence="9">
    <location>
        <position position="4283"/>
    </location>
</feature>
<evidence type="ECO:0000313" key="15">
    <source>
        <dbReference type="Proteomes" id="UP000471364"/>
    </source>
</evidence>
<keyword evidence="6" id="KW-0045">Antibiotic biosynthesis</keyword>
<dbReference type="Proteomes" id="UP000471364">
    <property type="component" value="Unassembled WGS sequence"/>
</dbReference>
<dbReference type="CDD" id="cd00833">
    <property type="entry name" value="PKS"/>
    <property type="match status" value="4"/>
</dbReference>
<dbReference type="InterPro" id="IPR042104">
    <property type="entry name" value="PKS_dehydratase_sf"/>
</dbReference>
<dbReference type="InterPro" id="IPR057326">
    <property type="entry name" value="KR_dom"/>
</dbReference>
<comment type="cofactor">
    <cofactor evidence="1">
        <name>pantetheine 4'-phosphate</name>
        <dbReference type="ChEBI" id="CHEBI:47942"/>
    </cofactor>
</comment>
<dbReference type="Gene3D" id="3.40.47.10">
    <property type="match status" value="4"/>
</dbReference>
<evidence type="ECO:0000256" key="8">
    <source>
        <dbReference type="ARBA" id="ARBA00023315"/>
    </source>
</evidence>
<dbReference type="NCBIfam" id="NF045894">
    <property type="entry name" value="PKS_plus_SDR"/>
    <property type="match status" value="1"/>
</dbReference>
<keyword evidence="4" id="KW-0597">Phosphoprotein</keyword>
<dbReference type="Pfam" id="PF22953">
    <property type="entry name" value="SpnB_Rossmann"/>
    <property type="match status" value="3"/>
</dbReference>
<feature type="active site" description="Proton acceptor; for dehydratase activity" evidence="9">
    <location>
        <position position="2532"/>
    </location>
</feature>
<dbReference type="InterPro" id="IPR049551">
    <property type="entry name" value="PKS_DH_C"/>
</dbReference>
<dbReference type="Pfam" id="PF08990">
    <property type="entry name" value="Docking"/>
    <property type="match status" value="1"/>
</dbReference>
<dbReference type="InterPro" id="IPR016036">
    <property type="entry name" value="Malonyl_transacylase_ACP-bd"/>
</dbReference>
<sequence length="6817" mass="703376">MSTSADKVVEALRASLKETGRLRQLNQQLTAAAREPIAIVAMSCRYPGGVASPEQLWDLVAAGGDAIGGFPTDRGWDLDNLYDPDADRAGRSTTREGGFLYDAADFDAEFFGISPREAVAMDPQQRLLLETSWEAFEHAGIAPASMRGQKVGVFVGTAANGYGMGPQSEAEGADEGYLLTGTATSVVSGRIAYALGLEGPAVTVDTACSSSLVALHLACQALRQGDFDLALAGGVCVMATPGPFVGFSRQRGLAPDGRCKSFAAAADGTGWSEGVGILLVERLSDAQRKGHPILAVIRGSAVNQDGASNGLTAPNGPAQQRVIRQALANARLTTADVDAVEAHGTGTVLGDPIEAQALLATYGRDRPADRPLLLGSIKSNIGHSQSAAGVAGVIKMVMAMRHGLVPSTLHVDEPTPKVDWSAGEVSLVTEATPWPATDRPRRAAVSSFGISGTNAHTIIEEPPTPDAVEPADAGPAPTVALPAVPVLLSARSEAALGAQAGRWTRWLEDDEALRTVDVGWSSVVSRSALEHRAVLTATDREELLTGLRALAAGQPSGALVAGQAADRGPLAVLFSGQGAQRAGMGRELYAEFPVFAAALDEVCAQLDALLPRPLKEVLFAPEGSAEAELLDRTVFTQAGLFAVEVALFRLVESFGVAPDLVGGHSIGEVTAAHVAGVLSLADACELVAARGRLMQALPAGGGMLAVAAAEADVLATLDGLTGVGVAAVNGPTSVVVSGAVEALDEVERVWRGRGVRTRRLSVSHAFHSPLMEPMLDEFRVVLDGLTFEAPGLPVVSNVTGALADADEIRSADYWVRHVREAVRFADGVAALRAAGVDTFLEIGPRSVLTAMTRDVLSGREPADADDDTPVVAVPALRADRPESRALLAALSELHVNGTPVDWAALYAGTGATPVALPTYAFQRQRYWPEQMPASATGPVSPDVVDVEFWSAVERSDVAALAAQIGVDGAALDVLAPALPVLSSWRRARLRDAVVDGWSYRVVWKRTAAPAPVTPSGRWLLVEPADDAATTEWAGALAGALSAAGGEVSRLAVDPLAERDQVTSRVAQAVGNAPFTGIVSLLGLLERPHPGRPAVPLGTAATMTLVQALHAADVTAPLWMLTRGAVGTGDTDPVRSVAQGGLWGLARVAGLEHPQLWGGLVDLPDAPGRGDWDHAVGVLTGGGPEDQVAVRPSGVFVRRLVRATPAAVGAVDRWQPSGTVLVTGGTGALGAHVARWAAANGAEHLVLTSRRGEHAPGAAELRDELTGLGARVTLVAADMADRARVEALLRDVDADPAPLTAVVHAAGVGQLTMLVDTDLAGLAGVLDGKIAGAVHLDELLGDRPLDAFVLFSSIAGIWGSGGQAAYAAGNAFLDALAERRRARGLAATAVAWGPWAEGGMASGEGQELLARRGLSPMSPAQAVYALRSAVGRAVPSVTVADVDWSLFTPAFAAARARPLLDDVAEARDALRVVDAEPEDTAGGGLRQHLLTLPRAEQDRHLTDLVRTHTAAVLGHSGTDLVKAGRAFKELGFDSLTAVELRNRLGAATGLTLPTTLVFDYPNPAALADHLSVTLRLHEVETVTAWGPAGPVDGDPIVIVGMSCRYPGGVANPDDLWDLVATGRDGISGFPDDRHWDMGRLLAVDADGQPVSHTREGGFVDGATTFDPGFFGISPREAVAMDPQQRLLLEASWEAMEQAGIDPDELRGSRTGVFVGASPSGYGTTDTPAELAGYQLTGGAHSVISGRVSYTFGLEGPAVTVDTACSSSLVAVHLAAQALRGGECDMALAGGVTVMVTPGAFVEFSRQGGLAPDGRCKSFAADADGTGWSEGVGVLLVQRLSDARRQGRQVLAVLAGSAVNQDGASNGLTAPNGPAQQRVIRQALANARLTTADVDAVEAHGTGTTLGDPIEAQALLATYGQGRPADRPLLLGSIKSNIGHSQAAAGVAGMIKMVQAMRYGLLPRTLHLDEPTPHVDWSSGAVSLLTEARPWPAVDRPRRAAVSSFGISGTNVHLILEQPSAPTDADEPADGDEPVTGDEPSRPPTVLPLLLSARDAAGLSAQAGRWAQWLGGTEAPRPLDVAWSSVASRSVLEHRAVVSGASRDELLAGLEAVSAGELSAGVLTGPGGQRGQLALLFSGQGAQRAGMGRELYGVFPVFAAALDEVCGHLDPLLPRPLREVLFAEAGTAEAELLDQTVFTQAGLFAVEVALFRLVESFGIVPDMLAGHSIGEVTAAHVAGVLSLADACALVAARGRLMQALPTGGGMLAVAADEAAVAESVAGLTDRVGIAAVNGPAAVVVSGAVEALAEVERVWRDRGVRTRRLTVSHAFHSPLMAPMLDEFRTVLGGLAFAAPLLPVVSNVTGALAGDEIRTADYWVRHVREAVRYADGVAALRAAGVDTFLEVGPQSVLTAMNADLLADDEAVLAVAVQRRDRSDAQALLHALAELHVHGVPVTWQSWFAETGARRVDLPTYAFQRERYWLPPAGQSADVSGAGLGVARHPLLGAAVSVAGEDMVVLTGRLSVSTHPWLADHVVSGAVVVPGTALVDLVVRAGDEVGASRVRELTVLAPLVLPATGGGVRVQVRVGPVDGTGSRSVTVHSQSEDDPESGWTRHADGLVDAPTVDEPTLGAWPPPGASEVDVTGWYATAAEHGLAYGPVFRGLRRAWTADGEVFAEVALADEFAGDPAGFGVHPALLDAALHPVGLLPADEAGGGPRVPFAFEGVQVHAVGARTLRVRLTASGSSVRLVATDETGVPVVSVDSLTLREMTGLAAAPDEAYRSLFEVSWQPEQIAAPDGAYGWVVLGGRPLDGAPQLPAYAGIADLTTVATDGTAPAALLLPVTPAPSGADVPDAVRSVTADVLGVVQAWLAAGPLADSRLVVVTRGAVATGADDRVTDLAGAAVWGLLRSAQSEHPGRIVLADLEPGTDLDADLLALLAAVADGPALGGQVAVRSGTAYLPRLVRATGAARTPAALGGGTVLVTGGTGSLGALVSEHLVTAYGVRSLVLVSRQGPAAPGADELVRRLAALGATARVVATDVTDRERVGELVRSITADDRLAGVVHTAGVLDDGIVSGITADRLADVLAPKVTAGWWLHEATAELDLDLFVLFSSVAGVLGSPGQAAYAAGNAFLDALAVLRAQRGLPAVSLAWGMWDTDGMAASINDADRARVTRAGLVPMTAPVGLGLWDAALTHGGAALVPAVVDLPAMRAQTAAGRVPVMLRGLVGPAAKRRRSGTGAWADRLAGLDPQEARTQVALLVRGMIAQVLGHGGAEAVPADRAFRELGFDSLTAVELRNRINSASGLRLTSTLVFDYPTPGALSEHLYEQLSGQVAAQQQAVRATTVDEPIAIVGMACRYPGGVTNPQQLWDLVAAGADGIGEFPTDRGWDLDRLFHPDPDNPGTSYTRHGGFLYGAAEFDPDFFGISPREAIAMDPQQRLLLEASWETFESAGLDPSRLRGSRTGVFAGLMYHDYASGVQDLPEGVGGYLGTGTSGSVLSGRVAYTFGLEGPAVTVDTACSSSLVALHLAVQALRGGECDLALAGGVTVMATPGTFIEFSRQRGLSADGRCKSFAASADGTGWSEGVGVLLVERLSDARRNGHRVLAVVRGTAVNQDGASNGLTAPNGPSQQRVIRQALANARLTAADVDAVEAHGTGTTLGDPIEAQALLATYGQDRPADRPLWLGSVKSNIGHTQAAAGAAGIIKMIMAMRHGVLPSTLHVDEPSPHIEWSAGEVSLLTEARDWPAAGRPRRAAISSFGVSGTNAHVIIEQPPAEAEPTRGEGAPTPTAGQLPSPVLLSARSEAAVAAQAERWARWIAGDEELRPLDVGWSSTVSRAVMEHRAVVTATDRDELLAGLRALADGEPAATVVTGTGATRTQLAVLFSGQGAQRAGMGRELYAGFPVFATALDEVCAQLDPLLPRALREVLFASAGTAEVELLDQTVFTQAGLFAVEVALFRLVESFGVVPDVVAGHSIGEVTAAYVAGVLSLADACALVAARGRLMQALPTGGGMLAVAADEAAVAESLAGMTDRLGIAAVNGPAAVVVSGAVEALDEVERVWRERGVRTRRLTVSHAFHSPLMAPMLDEFRAVLAGLTFRAPLLPVVSNLTGALADPQEITRAEYWVRHVREAVRYADGIAALRATGVDTFLEIGPQSVLTAMNADLLAEDALAVAVQRRDRPAPQALLHALADLHVHGVPVTWTQWFTDAGAARVDLPTYAFQHQRYWLDAGQARAADVSGAGLGVAGHPLLGAAVSVAGVDMVVLTGRLSVSTHVWLADHVVSGVVVVPGAALVELAVRAGDEVGASRVRELTVAAPLVLPEAGAVRVQVRVGAADESGVRVVAVHSQSEGDPEADWVRHAEGVLEPASAGEPSLGEWPPVGASEVDVAGWYPTLAEHGLAYGPVFRGLRRVWTDGDEVFAEVALPDEVATEAARFGVHPALLDAALHPIGLLPGTEGSGGPRVPFAFEGVQVYASGARVLRVRLSRTGSAVRLVACDESGAAVVSVDSLALRELTGVTAAGAAARAMFELTWQAEEIAATGDLSGWALVGSPATADLPAYGDVEALVAVVDAGRTVAPRALLLPIDGPETAVPDAVRAATSEVLATVRSWLAADALAESRLVVVTRGAVSVAADDRVSDLAGAAVWGLLRSAQSEHPGRIVLADVDGDVDAGLLGVLTTVAGEPSTHGGQVAVRAGAVFVPRLVRAVAAASVETPVVGDGAVLVTGGTGALGALVAEHLVSVHGVRSLVLVSRRGPEAAGAGELSERLSALGASVRVVACDVTDRDQVGALVAEVTAEGRLAGVVHTAGVLDDGVVEGLTAERLAGVLAPKVSAGWLLHEATASLDLDLFVVFSSVAGVLGSPGQSAYAAGSAFLDGLAVHRRQLGLPAVSLAWGMWDTAGMAASIDEADRARSARAGLTPMSAETGLELFDAALVAEQPALVPAVIDVPAMRAALGAGPVPAVLRTLIGSTAARRRAARSGDWANQLAGLAPDEARAQIDVLVRGLVAQVLGHGGAEAVPADRAFRELGFDSLTAVDLRNRLNAATGLRLASTLVFDYPTPAVLADHLHEQVSGQITARQTAVLTAGTDEPIAIVGMACRYPGGVDSPDQLWALLAGGGDGISEFPTDRGWDLESLFDPDPEHSGTSYTRHGGFLYGAAEFDPGFFGISPREALAMDPQQRLLLEASWESFESAGLDPQRLRGSRTGVFAGVMYHDYASRLMDLPPDAEGFVGTGTSGSVLSGRVAYTFGLEGPAVTVDTACSSSLVALHLAAQALRSGECDLALAGGVTVMATPGTFIEFSRQRGLSQDGRCKSFAASADGTGWSEGVGVLLVERLSDARRNGHRVLAVVRGTAVNQDGASNGLTAPNGPSQQRVIRQALANARLTPADVDAVEAHGTGTTLGDPIEAQALLATYGQERPQDRPLLLGSVKSNIGHTQAAAGVAGVIKMVMAMRHGLVPATLHVDEPSPHIDWTAGAVALATEATPWPAVDRPRRAAVSSFGISGTNAHVIIEQPPAETIEGEVVARDVPPVVPVLLSARDAAALSAQAGRWARWLTADEAPRPLDVAWSSVTTRPALEHRAVVTAADRDDLVAALTALADGDPTGTVVSGATGQRGRLALLFSGQGAQRAGMGRELSAGFPVFAAALDEVCGHLDPLLPRPLREVLFASSGSAEAELLDQTVFTQAGLFAVEVALFRLVESFGIVPDMLAGHSIGEVTAAYVAGVLSLADACALVAARGRLMQALPTGGGMLAVAADEAAVVESIAGLADRAGIAAVNGPTAVVVSGAVEALDEVERHWRDRGVRTRRLTVSHAFHSPLMEAMLDEFRTVLDGLTFSAPLLPVVSNVTGALAGDEIRTADYWVRHVREAVRYADGITALKAAGIDTFLEVGPQSVLTAMAADVLPGDDAVLAVAVQRRDRPEAHALLYALAELHVHGVPVTWTQWFADTGARRVDLPTYAFQHQRYWPTGGRARTGDVSGAGLGRTGHPLLGATVDLAGDDEMVLTGRLSLATHPWLADHTVSGLTLVPGTALVELAVRAGDEVGLSRLRELTMAAPLALPGTGGVRIQVRVSTSESPQRPVAVYSRPDDDPEAGWTRHAEGVLEPSTADEPDPVTWPPADAGEVDLASWYPTLAEHGLTYGPAFQGLRRAWTGGDEVYAEVVLPDDATEAAGFGVHPALLDAALHPIGLLLGGEESGGPRVPFAFEGVQVHASGAGALRVRLTRDGSGLRLAAYDEVGAPVVSVDSLALRELTGVAAPGVATRSLFELRWPAVEAAPAGELSGWALVTGGRELPAPVGMPTYPDVATAAGEESVPRTLLLPVFPAPGAATPESVRAVTSDVLATVQSWLAADALADSRLVVVTRGAVSVGDDDRVTDLAGAAVWGLLRSAQSEHPGRIVLADVDGDPDAALMALLDGALREPTATGGQLAVRGGAVHSPRLVRAGITAAETPAVGDGAVLVTGGTGALGALVAEHLVSVHGVRSLVLVSRRGPEAAGAGELSERLSALGASVRVVACDVTDRDQVGALVAEVTAEGRLAGVVHTAGVLDDGVVEGLTAERLAGVLAPKVSAGWLLHEATASLDLDLFVVFSSVAGVLGSPGQSAYAAGNAFLDGLAAHRRQLGLPAVSLAWGMWDTAGMAASIDEADRARSARAGLTPMSAGTGLELFDAALGADRAVLVPAVIDVPALRAATSGGPVPAVLRTLIGVTGTRRQAGQGGGGWADRLAGLTEDEGRAQVDVLVRGLVAQVLGHGGAESVPADRAFRELGFDSLTAVDLRNRVNAATGLRLPSTLVFDYPTPQALAVHVHA</sequence>
<keyword evidence="3" id="KW-0596">Phosphopantetheine</keyword>
<dbReference type="SMART" id="SM00827">
    <property type="entry name" value="PKS_AT"/>
    <property type="match status" value="4"/>
</dbReference>
<name>A0ABQ6UBY1_9ACTN</name>
<dbReference type="InterPro" id="IPR020807">
    <property type="entry name" value="PKS_DH"/>
</dbReference>
<dbReference type="InterPro" id="IPR049552">
    <property type="entry name" value="PKS_DH_N"/>
</dbReference>
<feature type="active site" description="Proton donor; for dehydratase activity" evidence="9">
    <location>
        <position position="6189"/>
    </location>
</feature>
<dbReference type="Pfam" id="PF21089">
    <property type="entry name" value="PKS_DH_N"/>
    <property type="match status" value="3"/>
</dbReference>
<feature type="region of interest" description="N-terminal hotdog fold" evidence="9">
    <location>
        <begin position="4251"/>
        <end position="4375"/>
    </location>
</feature>
<feature type="domain" description="Ketosynthase family 3 (KS3)" evidence="12">
    <location>
        <begin position="5094"/>
        <end position="5520"/>
    </location>
</feature>
<dbReference type="InterPro" id="IPR020806">
    <property type="entry name" value="PKS_PP-bd"/>
</dbReference>
<dbReference type="SMART" id="SM00826">
    <property type="entry name" value="PKS_DH"/>
    <property type="match status" value="3"/>
</dbReference>
<feature type="region of interest" description="Disordered" evidence="10">
    <location>
        <begin position="2590"/>
        <end position="2613"/>
    </location>
</feature>
<dbReference type="SMART" id="SM00823">
    <property type="entry name" value="PKS_PP"/>
    <property type="match status" value="4"/>
</dbReference>
<dbReference type="Pfam" id="PF16197">
    <property type="entry name" value="KAsynt_C_assoc"/>
    <property type="match status" value="4"/>
</dbReference>
<dbReference type="Pfam" id="PF14765">
    <property type="entry name" value="PS-DH"/>
    <property type="match status" value="3"/>
</dbReference>
<dbReference type="InterPro" id="IPR016035">
    <property type="entry name" value="Acyl_Trfase/lysoPLipase"/>
</dbReference>
<dbReference type="SUPFAM" id="SSF55048">
    <property type="entry name" value="Probable ACP-binding domain of malonyl-CoA ACP transacylase"/>
    <property type="match status" value="4"/>
</dbReference>
<dbReference type="SUPFAM" id="SSF53901">
    <property type="entry name" value="Thiolase-like"/>
    <property type="match status" value="4"/>
</dbReference>
<evidence type="ECO:0000256" key="10">
    <source>
        <dbReference type="SAM" id="MobiDB-lite"/>
    </source>
</evidence>
<feature type="region of interest" description="C-terminal hotdog fold" evidence="9">
    <location>
        <begin position="4386"/>
        <end position="4524"/>
    </location>
</feature>
<dbReference type="CDD" id="cd08956">
    <property type="entry name" value="KR_3_FAS_SDR_x"/>
    <property type="match status" value="3"/>
</dbReference>
<feature type="domain" description="Ketosynthase family 3 (KS3)" evidence="12">
    <location>
        <begin position="3347"/>
        <end position="3773"/>
    </location>
</feature>
<dbReference type="InterPro" id="IPR036736">
    <property type="entry name" value="ACP-like_sf"/>
</dbReference>
<evidence type="ECO:0000256" key="7">
    <source>
        <dbReference type="ARBA" id="ARBA00023268"/>
    </source>
</evidence>
<dbReference type="RefSeq" id="WP_151014564.1">
    <property type="nucleotide sequence ID" value="NZ_WAAR01000118.1"/>
</dbReference>
<dbReference type="Gene3D" id="3.40.366.10">
    <property type="entry name" value="Malonyl-Coenzyme A Acyl Carrier Protein, domain 2"/>
    <property type="match status" value="4"/>
</dbReference>
<feature type="domain" description="Carrier" evidence="11">
    <location>
        <begin position="5002"/>
        <end position="5077"/>
    </location>
</feature>
<evidence type="ECO:0000256" key="6">
    <source>
        <dbReference type="ARBA" id="ARBA00023194"/>
    </source>
</evidence>
<dbReference type="SMART" id="SM00825">
    <property type="entry name" value="PKS_KS"/>
    <property type="match status" value="4"/>
</dbReference>
<dbReference type="InterPro" id="IPR006162">
    <property type="entry name" value="Ppantetheine_attach_site"/>
</dbReference>
<dbReference type="InterPro" id="IPR050091">
    <property type="entry name" value="PKS_NRPS_Biosynth_Enz"/>
</dbReference>
<comment type="pathway">
    <text evidence="2">Antibiotic biosynthesis.</text>
</comment>
<accession>A0ABQ6UBY1</accession>
<reference evidence="14 15" key="1">
    <citation type="submission" date="2019-09" db="EMBL/GenBank/DDBJ databases">
        <title>High taxonomic diversity of Micromonospora strains isolated from Medicago sativa nodules in different geographical locations.</title>
        <authorList>
            <person name="Martinez-Hidalgo P."/>
            <person name="Flores-Felix J.D."/>
            <person name="Velazquez E."/>
            <person name="Brau L."/>
            <person name="Trujillo M.E."/>
            <person name="Martinez-Molina E."/>
        </authorList>
    </citation>
    <scope>NUCLEOTIDE SEQUENCE [LARGE SCALE GENOMIC DNA]</scope>
    <source>
        <strain evidence="14 15">ALFB5</strain>
    </source>
</reference>
<dbReference type="InterPro" id="IPR018201">
    <property type="entry name" value="Ketoacyl_synth_AS"/>
</dbReference>
<dbReference type="InterPro" id="IPR036291">
    <property type="entry name" value="NAD(P)-bd_dom_sf"/>
</dbReference>
<dbReference type="Gene3D" id="6.10.140.1830">
    <property type="match status" value="1"/>
</dbReference>
<dbReference type="SUPFAM" id="SSF47336">
    <property type="entry name" value="ACP-like"/>
    <property type="match status" value="4"/>
</dbReference>
<dbReference type="Pfam" id="PF00109">
    <property type="entry name" value="ketoacyl-synt"/>
    <property type="match status" value="4"/>
</dbReference>
<dbReference type="PROSITE" id="PS00606">
    <property type="entry name" value="KS3_1"/>
    <property type="match status" value="4"/>
</dbReference>
<evidence type="ECO:0000259" key="13">
    <source>
        <dbReference type="PROSITE" id="PS52019"/>
    </source>
</evidence>
<dbReference type="PROSITE" id="PS52019">
    <property type="entry name" value="PKS_MFAS_DH"/>
    <property type="match status" value="3"/>
</dbReference>
<dbReference type="InterPro" id="IPR014043">
    <property type="entry name" value="Acyl_transferase_dom"/>
</dbReference>
<dbReference type="InterPro" id="IPR014030">
    <property type="entry name" value="Ketoacyl_synth_N"/>
</dbReference>
<dbReference type="InterPro" id="IPR049900">
    <property type="entry name" value="PKS_mFAS_DH"/>
</dbReference>
<dbReference type="Pfam" id="PF00550">
    <property type="entry name" value="PP-binding"/>
    <property type="match status" value="4"/>
</dbReference>
<feature type="active site" description="Proton donor; for dehydratase activity" evidence="9">
    <location>
        <position position="2697"/>
    </location>
</feature>
<evidence type="ECO:0000256" key="4">
    <source>
        <dbReference type="ARBA" id="ARBA00022553"/>
    </source>
</evidence>
<feature type="domain" description="Ketosynthase family 3 (KS3)" evidence="12">
    <location>
        <begin position="34"/>
        <end position="461"/>
    </location>
</feature>
<feature type="region of interest" description="N-terminal hotdog fold" evidence="9">
    <location>
        <begin position="5995"/>
        <end position="6118"/>
    </location>
</feature>
<evidence type="ECO:0000256" key="5">
    <source>
        <dbReference type="ARBA" id="ARBA00022679"/>
    </source>
</evidence>
<evidence type="ECO:0000256" key="2">
    <source>
        <dbReference type="ARBA" id="ARBA00004792"/>
    </source>
</evidence>
<dbReference type="InterPro" id="IPR015083">
    <property type="entry name" value="NorB/c/GfsB-D-like_docking"/>
</dbReference>
<dbReference type="Pfam" id="PF02801">
    <property type="entry name" value="Ketoacyl-synt_C"/>
    <property type="match status" value="4"/>
</dbReference>
<dbReference type="Pfam" id="PF00698">
    <property type="entry name" value="Acyl_transf_1"/>
    <property type="match status" value="4"/>
</dbReference>
<keyword evidence="7" id="KW-0511">Multifunctional enzyme</keyword>
<dbReference type="SUPFAM" id="SSF51735">
    <property type="entry name" value="NAD(P)-binding Rossmann-fold domains"/>
    <property type="match status" value="8"/>
</dbReference>
<keyword evidence="15" id="KW-1185">Reference proteome</keyword>
<evidence type="ECO:0000256" key="9">
    <source>
        <dbReference type="PROSITE-ProRule" id="PRU01363"/>
    </source>
</evidence>
<dbReference type="PROSITE" id="PS52004">
    <property type="entry name" value="KS3_2"/>
    <property type="match status" value="4"/>
</dbReference>
<feature type="domain" description="PKS/mFAS DH" evidence="13">
    <location>
        <begin position="2500"/>
        <end position="2774"/>
    </location>
</feature>
<organism evidence="14 15">
    <name type="scientific">Micromonospora aurantiaca</name>
    <name type="common">nom. illeg.</name>
    <dbReference type="NCBI Taxonomy" id="47850"/>
    <lineage>
        <taxon>Bacteria</taxon>
        <taxon>Bacillati</taxon>
        <taxon>Actinomycetota</taxon>
        <taxon>Actinomycetes</taxon>
        <taxon>Micromonosporales</taxon>
        <taxon>Micromonosporaceae</taxon>
        <taxon>Micromonospora</taxon>
    </lineage>
</organism>
<dbReference type="InterPro" id="IPR014031">
    <property type="entry name" value="Ketoacyl_synth_C"/>
</dbReference>
<feature type="domain" description="Ketosynthase family 3 (KS3)" evidence="12">
    <location>
        <begin position="1592"/>
        <end position="2016"/>
    </location>
</feature>
<gene>
    <name evidence="14" type="ORF">F6X54_22850</name>
</gene>
<protein>
    <submittedName>
        <fullName evidence="14">SDR family NAD(P)-dependent oxidoreductase</fullName>
    </submittedName>
</protein>
<evidence type="ECO:0000256" key="3">
    <source>
        <dbReference type="ARBA" id="ARBA00022450"/>
    </source>
</evidence>
<dbReference type="PROSITE" id="PS50075">
    <property type="entry name" value="CARRIER"/>
    <property type="match status" value="4"/>
</dbReference>
<feature type="domain" description="Carrier" evidence="11">
    <location>
        <begin position="3255"/>
        <end position="3330"/>
    </location>
</feature>
<evidence type="ECO:0000313" key="14">
    <source>
        <dbReference type="EMBL" id="KAB1108355.1"/>
    </source>
</evidence>
<evidence type="ECO:0000256" key="1">
    <source>
        <dbReference type="ARBA" id="ARBA00001957"/>
    </source>
</evidence>
<dbReference type="InterPro" id="IPR032821">
    <property type="entry name" value="PKS_assoc"/>
</dbReference>
<feature type="region of interest" description="C-terminal hotdog fold" evidence="9">
    <location>
        <begin position="6129"/>
        <end position="6266"/>
    </location>
</feature>
<feature type="compositionally biased region" description="Acidic residues" evidence="10">
    <location>
        <begin position="2022"/>
        <end position="2034"/>
    </location>
</feature>
<dbReference type="InterPro" id="IPR001227">
    <property type="entry name" value="Ac_transferase_dom_sf"/>
</dbReference>
<dbReference type="Gene3D" id="3.30.70.3290">
    <property type="match status" value="4"/>
</dbReference>
<feature type="active site" description="Proton acceptor; for dehydratase activity" evidence="9">
    <location>
        <position position="6027"/>
    </location>
</feature>
<dbReference type="SMART" id="SM00822">
    <property type="entry name" value="PKS_KR"/>
    <property type="match status" value="4"/>
</dbReference>
<dbReference type="InterPro" id="IPR055123">
    <property type="entry name" value="SpnB-like_Rossmann"/>
</dbReference>
<evidence type="ECO:0000259" key="12">
    <source>
        <dbReference type="PROSITE" id="PS52004"/>
    </source>
</evidence>
<dbReference type="PANTHER" id="PTHR43775">
    <property type="entry name" value="FATTY ACID SYNTHASE"/>
    <property type="match status" value="1"/>
</dbReference>
<feature type="domain" description="Carrier" evidence="11">
    <location>
        <begin position="6744"/>
        <end position="6817"/>
    </location>
</feature>
<dbReference type="Pfam" id="PF18369">
    <property type="entry name" value="PKS_DE"/>
    <property type="match status" value="1"/>
</dbReference>
<dbReference type="Gene3D" id="1.10.1200.10">
    <property type="entry name" value="ACP-like"/>
    <property type="match status" value="4"/>
</dbReference>
<dbReference type="EMBL" id="WAAR01000118">
    <property type="protein sequence ID" value="KAB1108355.1"/>
    <property type="molecule type" value="Genomic_DNA"/>
</dbReference>
<keyword evidence="5" id="KW-0808">Transferase</keyword>
<dbReference type="InterPro" id="IPR041618">
    <property type="entry name" value="PKS_DE"/>
</dbReference>
<dbReference type="InterPro" id="IPR016039">
    <property type="entry name" value="Thiolase-like"/>
</dbReference>
<dbReference type="SUPFAM" id="SSF52151">
    <property type="entry name" value="FabD/lysophospholipase-like"/>
    <property type="match status" value="4"/>
</dbReference>
<feature type="active site" description="Proton donor; for dehydratase activity" evidence="9">
    <location>
        <position position="4447"/>
    </location>
</feature>